<evidence type="ECO:0000313" key="2">
    <source>
        <dbReference type="EMBL" id="GFN46785.1"/>
    </source>
</evidence>
<organism evidence="2 3">
    <name type="scientific">Candidatus Regiella insecticola</name>
    <dbReference type="NCBI Taxonomy" id="138073"/>
    <lineage>
        <taxon>Bacteria</taxon>
        <taxon>Pseudomonadati</taxon>
        <taxon>Pseudomonadota</taxon>
        <taxon>Gammaproteobacteria</taxon>
        <taxon>Enterobacterales</taxon>
        <taxon>Enterobacteriaceae</taxon>
        <taxon>aphid secondary symbionts</taxon>
        <taxon>Candidatus Regiella</taxon>
    </lineage>
</organism>
<dbReference type="InterPro" id="IPR052909">
    <property type="entry name" value="Transposase_6_like"/>
</dbReference>
<accession>A0A6L2ZQX1</accession>
<reference evidence="2 3" key="1">
    <citation type="submission" date="2020-06" db="EMBL/GenBank/DDBJ databases">
        <title>The genome sequence of Candidatus Regiella insecticola strain Tut.</title>
        <authorList>
            <person name="Nikoh N."/>
            <person name="Tsuchida T."/>
            <person name="Koga R."/>
            <person name="Oshima K."/>
            <person name="Hattori M."/>
            <person name="Fukatsu T."/>
        </authorList>
    </citation>
    <scope>NUCLEOTIDE SEQUENCE [LARGE SCALE GENOMIC DNA]</scope>
    <source>
        <strain evidence="2 3">Tut</strain>
    </source>
</reference>
<evidence type="ECO:0000313" key="3">
    <source>
        <dbReference type="Proteomes" id="UP000504714"/>
    </source>
</evidence>
<protein>
    <submittedName>
        <fullName evidence="2">ISHde2 transposase orfA</fullName>
    </submittedName>
</protein>
<dbReference type="EMBL" id="BLXO01000005">
    <property type="protein sequence ID" value="GFN46785.1"/>
    <property type="molecule type" value="Genomic_DNA"/>
</dbReference>
<gene>
    <name evidence="2" type="ORF">RINTU1_25340</name>
</gene>
<evidence type="ECO:0000259" key="1">
    <source>
        <dbReference type="Pfam" id="PF13340"/>
    </source>
</evidence>
<dbReference type="Proteomes" id="UP000504714">
    <property type="component" value="Unassembled WGS sequence"/>
</dbReference>
<proteinExistence type="predicted"/>
<dbReference type="PANTHER" id="PTHR46637:SF1">
    <property type="entry name" value="BLL5188 PROTEIN"/>
    <property type="match status" value="1"/>
</dbReference>
<comment type="caution">
    <text evidence="2">The sequence shown here is derived from an EMBL/GenBank/DDBJ whole genome shotgun (WGS) entry which is preliminary data.</text>
</comment>
<dbReference type="PANTHER" id="PTHR46637">
    <property type="entry name" value="TIS1421-TRANSPOSASE PROTEIN A"/>
    <property type="match status" value="1"/>
</dbReference>
<name>A0A6L2ZQX1_9ENTR</name>
<dbReference type="Pfam" id="PF13340">
    <property type="entry name" value="DUF4096"/>
    <property type="match status" value="1"/>
</dbReference>
<dbReference type="InterPro" id="IPR025161">
    <property type="entry name" value="IS402-like_dom"/>
</dbReference>
<sequence>MLYVLRTGIPWRDVPTFYGHWHTIYTHFKRCSENGLFWHLLYLLQKKKKLRFDKLDVTFFSFFAIACLKVFKLLC</sequence>
<feature type="domain" description="Insertion element IS402-like" evidence="1">
    <location>
        <begin position="1"/>
        <end position="40"/>
    </location>
</feature>
<dbReference type="AlphaFoldDB" id="A0A6L2ZQX1"/>